<evidence type="ECO:0000313" key="4">
    <source>
        <dbReference type="Proteomes" id="UP001187531"/>
    </source>
</evidence>
<dbReference type="AlphaFoldDB" id="A0AA88L0K9"/>
<dbReference type="Gene3D" id="3.30.70.100">
    <property type="match status" value="2"/>
</dbReference>
<dbReference type="InterPro" id="IPR012577">
    <property type="entry name" value="NIPSNAP"/>
</dbReference>
<name>A0AA88L0K9_ARTSF</name>
<proteinExistence type="inferred from homology"/>
<dbReference type="EMBL" id="JAVRJZ010000018">
    <property type="protein sequence ID" value="KAK2708356.1"/>
    <property type="molecule type" value="Genomic_DNA"/>
</dbReference>
<dbReference type="EMBL" id="JAVRJZ010000018">
    <property type="protein sequence ID" value="KAK2708354.1"/>
    <property type="molecule type" value="Genomic_DNA"/>
</dbReference>
<evidence type="ECO:0000256" key="1">
    <source>
        <dbReference type="ARBA" id="ARBA00005291"/>
    </source>
</evidence>
<dbReference type="EMBL" id="JAVRJZ010000018">
    <property type="protein sequence ID" value="KAK2708355.1"/>
    <property type="molecule type" value="Genomic_DNA"/>
</dbReference>
<keyword evidence="4" id="KW-1185">Reference proteome</keyword>
<dbReference type="Proteomes" id="UP001187531">
    <property type="component" value="Unassembled WGS sequence"/>
</dbReference>
<dbReference type="SUPFAM" id="SSF54909">
    <property type="entry name" value="Dimeric alpha+beta barrel"/>
    <property type="match status" value="1"/>
</dbReference>
<dbReference type="Pfam" id="PF07978">
    <property type="entry name" value="NIPSNAP"/>
    <property type="match status" value="1"/>
</dbReference>
<dbReference type="GO" id="GO:0000423">
    <property type="term" value="P:mitophagy"/>
    <property type="evidence" value="ECO:0007669"/>
    <property type="project" value="UniProtKB-ARBA"/>
</dbReference>
<reference evidence="3" key="1">
    <citation type="submission" date="2023-07" db="EMBL/GenBank/DDBJ databases">
        <title>Chromosome-level genome assembly of Artemia franciscana.</title>
        <authorList>
            <person name="Jo E."/>
        </authorList>
    </citation>
    <scope>NUCLEOTIDE SEQUENCE</scope>
    <source>
        <tissue evidence="3">Whole body</tissue>
    </source>
</reference>
<protein>
    <recommendedName>
        <fullName evidence="2">NIPSNAP domain-containing protein</fullName>
    </recommendedName>
</protein>
<evidence type="ECO:0000259" key="2">
    <source>
        <dbReference type="Pfam" id="PF07978"/>
    </source>
</evidence>
<organism evidence="3 4">
    <name type="scientific">Artemia franciscana</name>
    <name type="common">Brine shrimp</name>
    <name type="synonym">Artemia sanfranciscana</name>
    <dbReference type="NCBI Taxonomy" id="6661"/>
    <lineage>
        <taxon>Eukaryota</taxon>
        <taxon>Metazoa</taxon>
        <taxon>Ecdysozoa</taxon>
        <taxon>Arthropoda</taxon>
        <taxon>Crustacea</taxon>
        <taxon>Branchiopoda</taxon>
        <taxon>Anostraca</taxon>
        <taxon>Artemiidae</taxon>
        <taxon>Artemia</taxon>
    </lineage>
</organism>
<dbReference type="GO" id="GO:0005739">
    <property type="term" value="C:mitochondrion"/>
    <property type="evidence" value="ECO:0007669"/>
    <property type="project" value="TreeGrafter"/>
</dbReference>
<comment type="caution">
    <text evidence="3">The sequence shown here is derived from an EMBL/GenBank/DDBJ whole genome shotgun (WGS) entry which is preliminary data.</text>
</comment>
<dbReference type="PANTHER" id="PTHR21017:SF19">
    <property type="entry name" value="PROTEIN NIPSNAP HOMOLOG 3B"/>
    <property type="match status" value="1"/>
</dbReference>
<gene>
    <name evidence="3" type="ORF">QYM36_014089</name>
</gene>
<dbReference type="PANTHER" id="PTHR21017">
    <property type="entry name" value="NIPSNAP-RELATED"/>
    <property type="match status" value="1"/>
</dbReference>
<dbReference type="EMBL" id="JAVRJZ010000018">
    <property type="protein sequence ID" value="KAK2708357.1"/>
    <property type="molecule type" value="Genomic_DNA"/>
</dbReference>
<comment type="similarity">
    <text evidence="1">Belongs to the NipSnap family.</text>
</comment>
<evidence type="ECO:0000313" key="3">
    <source>
        <dbReference type="EMBL" id="KAK2708356.1"/>
    </source>
</evidence>
<dbReference type="InterPro" id="IPR051557">
    <property type="entry name" value="NipSnap_domain"/>
</dbReference>
<accession>A0AA88L0K9</accession>
<sequence length="216" mass="24782">MKSAAQQVMSKVYELRTYKIYPHYYKQFLGLTQEHLYLRTAHSKLLGYWTSELGGLNEVFHIWEYESLEQRGEVRTKLANDPRWISDYFSKILPMMSVQENSVCQLYPGTDLSFSKSKGSAYNLVTLRFKAHQSAWKKCFEDLLQELNNAGHLTACFDTIHGRINEVVLLVQHTSLSQGADLVQKLSSFTQAEQLWSSLSEASSKLMTPFAISPLQ</sequence>
<dbReference type="InterPro" id="IPR011008">
    <property type="entry name" value="Dimeric_a/b-barrel"/>
</dbReference>
<feature type="domain" description="NIPSNAP" evidence="2">
    <location>
        <begin position="13"/>
        <end position="104"/>
    </location>
</feature>